<dbReference type="Pfam" id="PF14629">
    <property type="entry name" value="ORC4_C"/>
    <property type="match status" value="1"/>
</dbReference>
<dbReference type="HOGENOM" id="CLU_007115_4_0_1"/>
<evidence type="ECO:0000256" key="5">
    <source>
        <dbReference type="ARBA" id="ARBA00023125"/>
    </source>
</evidence>
<dbReference type="Proteomes" id="UP000000709">
    <property type="component" value="Unassembled WGS sequence"/>
</dbReference>
<dbReference type="PANTHER" id="PTHR12087:SF0">
    <property type="entry name" value="ORIGIN RECOGNITION COMPLEX SUBUNIT 4"/>
    <property type="match status" value="1"/>
</dbReference>
<evidence type="ECO:0000256" key="1">
    <source>
        <dbReference type="ARBA" id="ARBA00004123"/>
    </source>
</evidence>
<name>G3APG9_SPAPN</name>
<dbReference type="SUPFAM" id="SSF52540">
    <property type="entry name" value="P-loop containing nucleoside triphosphate hydrolases"/>
    <property type="match status" value="1"/>
</dbReference>
<proteinExistence type="inferred from homology"/>
<comment type="similarity">
    <text evidence="2">Belongs to the ORC4 family.</text>
</comment>
<dbReference type="GeneID" id="18871479"/>
<gene>
    <name evidence="9" type="ORF">SPAPADRAFT_50729</name>
</gene>
<keyword evidence="5" id="KW-0238">DNA-binding</keyword>
<evidence type="ECO:0000259" key="8">
    <source>
        <dbReference type="SMART" id="SM00382"/>
    </source>
</evidence>
<evidence type="ECO:0000256" key="3">
    <source>
        <dbReference type="ARBA" id="ARBA00019083"/>
    </source>
</evidence>
<dbReference type="InterPro" id="IPR032705">
    <property type="entry name" value="ORC4_C"/>
</dbReference>
<feature type="domain" description="AAA+ ATPase" evidence="8">
    <location>
        <begin position="186"/>
        <end position="355"/>
    </location>
</feature>
<protein>
    <recommendedName>
        <fullName evidence="3">Origin recognition complex subunit 4</fullName>
    </recommendedName>
</protein>
<dbReference type="InterPro" id="IPR041664">
    <property type="entry name" value="AAA_16"/>
</dbReference>
<sequence>MATSRHLVEEDFEGEFGPIKELPAAETSGINLKSDRVVRAKRVRSRSIEKEEKKFSKIKHIKIRNSNEDIAIEIDSSDSDTNLEPAKPIIKVSPNFKPRKSEAEPESSKAEPESSKAKPKPNAAGAETINHAESQAFKLSDSELQSVKAKLLSQLNGQFNNLKDSSVYDKYKEVYRILESSIRDKEGHSALVVGPRSCGKSSIINHALSELGTKYQDQFIAIRLNALVHTDDNVALREIARQLDVKLRDRGEQIDFGSFEQRSISETFGNILSILQNSVEGGPKEQRLSVIFVIDEFEKFTSNHKQTLLYNLLDLSQSSTTPICVIGLSTKVTTRELLEKRVSSRFSQRIISIMHESSLESYWKNAKLALTLKSRPKDSDQSINFSNGWNEYIENLYQAPGSLLGKLVTRIFYTTKDYKHFNNACKFAISRLSLQCPFPPDTDFGFYISHSVGNNIQSLINSLSNVELLLVIAAARWVEKYELQAINFNLAYSEYKEMMKNFNLNTTVSTSTENRLTNSIRINQKIWSEKVLRNSWETLYKMGLLLDAGGITTNNDGHIISNINLNKSLIIEDNRMVQLDLTLSEVASQVEDSVVYKRLAVL</sequence>
<evidence type="ECO:0000313" key="10">
    <source>
        <dbReference type="Proteomes" id="UP000000709"/>
    </source>
</evidence>
<organism evidence="10">
    <name type="scientific">Spathaspora passalidarum (strain NRRL Y-27907 / 11-Y1)</name>
    <dbReference type="NCBI Taxonomy" id="619300"/>
    <lineage>
        <taxon>Eukaryota</taxon>
        <taxon>Fungi</taxon>
        <taxon>Dikarya</taxon>
        <taxon>Ascomycota</taxon>
        <taxon>Saccharomycotina</taxon>
        <taxon>Pichiomycetes</taxon>
        <taxon>Debaryomycetaceae</taxon>
        <taxon>Spathaspora</taxon>
    </lineage>
</organism>
<evidence type="ECO:0000256" key="4">
    <source>
        <dbReference type="ARBA" id="ARBA00022705"/>
    </source>
</evidence>
<dbReference type="AlphaFoldDB" id="G3APG9"/>
<dbReference type="InterPro" id="IPR027417">
    <property type="entry name" value="P-loop_NTPase"/>
</dbReference>
<keyword evidence="4" id="KW-0235">DNA replication</keyword>
<comment type="subcellular location">
    <subcellularLocation>
        <location evidence="1">Nucleus</location>
    </subcellularLocation>
</comment>
<dbReference type="OMA" id="QRIIYMP"/>
<evidence type="ECO:0000256" key="7">
    <source>
        <dbReference type="SAM" id="MobiDB-lite"/>
    </source>
</evidence>
<evidence type="ECO:0000256" key="2">
    <source>
        <dbReference type="ARBA" id="ARBA00005334"/>
    </source>
</evidence>
<dbReference type="GO" id="GO:0005664">
    <property type="term" value="C:nuclear origin of replication recognition complex"/>
    <property type="evidence" value="ECO:0007669"/>
    <property type="project" value="TreeGrafter"/>
</dbReference>
<dbReference type="EMBL" id="GL996502">
    <property type="protein sequence ID" value="EGW32140.1"/>
    <property type="molecule type" value="Genomic_DNA"/>
</dbReference>
<dbReference type="GO" id="GO:0006270">
    <property type="term" value="P:DNA replication initiation"/>
    <property type="evidence" value="ECO:0007669"/>
    <property type="project" value="TreeGrafter"/>
</dbReference>
<dbReference type="GO" id="GO:0003688">
    <property type="term" value="F:DNA replication origin binding"/>
    <property type="evidence" value="ECO:0007669"/>
    <property type="project" value="TreeGrafter"/>
</dbReference>
<feature type="compositionally biased region" description="Basic and acidic residues" evidence="7">
    <location>
        <begin position="99"/>
        <end position="116"/>
    </location>
</feature>
<dbReference type="InterPro" id="IPR016527">
    <property type="entry name" value="ORC4"/>
</dbReference>
<dbReference type="Gene3D" id="3.40.50.300">
    <property type="entry name" value="P-loop containing nucleotide triphosphate hydrolases"/>
    <property type="match status" value="1"/>
</dbReference>
<dbReference type="OrthoDB" id="343623at2759"/>
<dbReference type="KEGG" id="spaa:SPAPADRAFT_50729"/>
<feature type="region of interest" description="Disordered" evidence="7">
    <location>
        <begin position="76"/>
        <end position="125"/>
    </location>
</feature>
<keyword evidence="10" id="KW-1185">Reference proteome</keyword>
<evidence type="ECO:0000256" key="6">
    <source>
        <dbReference type="ARBA" id="ARBA00023242"/>
    </source>
</evidence>
<dbReference type="FunCoup" id="G3APG9">
    <property type="interactions" value="749"/>
</dbReference>
<dbReference type="SMART" id="SM00382">
    <property type="entry name" value="AAA"/>
    <property type="match status" value="1"/>
</dbReference>
<dbReference type="Pfam" id="PF13191">
    <property type="entry name" value="AAA_16"/>
    <property type="match status" value="1"/>
</dbReference>
<dbReference type="RefSeq" id="XP_007375416.1">
    <property type="nucleotide sequence ID" value="XM_007375354.1"/>
</dbReference>
<reference evidence="9 10" key="1">
    <citation type="journal article" date="2011" name="Proc. Natl. Acad. Sci. U.S.A.">
        <title>Comparative genomics of xylose-fermenting fungi for enhanced biofuel production.</title>
        <authorList>
            <person name="Wohlbach D.J."/>
            <person name="Kuo A."/>
            <person name="Sato T.K."/>
            <person name="Potts K.M."/>
            <person name="Salamov A.A."/>
            <person name="LaButti K.M."/>
            <person name="Sun H."/>
            <person name="Clum A."/>
            <person name="Pangilinan J.L."/>
            <person name="Lindquist E.A."/>
            <person name="Lucas S."/>
            <person name="Lapidus A."/>
            <person name="Jin M."/>
            <person name="Gunawan C."/>
            <person name="Balan V."/>
            <person name="Dale B.E."/>
            <person name="Jeffries T.W."/>
            <person name="Zinkel R."/>
            <person name="Barry K.W."/>
            <person name="Grigoriev I.V."/>
            <person name="Gasch A.P."/>
        </authorList>
    </citation>
    <scope>NUCLEOTIDE SEQUENCE [LARGE SCALE GENOMIC DNA]</scope>
    <source>
        <strain evidence="10">NRRL Y-27907 / 11-Y1</strain>
    </source>
</reference>
<evidence type="ECO:0000313" key="9">
    <source>
        <dbReference type="EMBL" id="EGW32140.1"/>
    </source>
</evidence>
<dbReference type="FunFam" id="3.40.50.300:FF:001499">
    <property type="entry name" value="Origin recognition complex subunit 4, putative"/>
    <property type="match status" value="1"/>
</dbReference>
<keyword evidence="6" id="KW-0539">Nucleus</keyword>
<dbReference type="InParanoid" id="G3APG9"/>
<dbReference type="STRING" id="619300.G3APG9"/>
<accession>G3APG9</accession>
<dbReference type="PANTHER" id="PTHR12087">
    <property type="entry name" value="ORIGIN RECOGNITION COMPLEX SUBUNIT 4"/>
    <property type="match status" value="1"/>
</dbReference>
<dbReference type="InterPro" id="IPR003593">
    <property type="entry name" value="AAA+_ATPase"/>
</dbReference>
<dbReference type="eggNOG" id="KOG2228">
    <property type="taxonomic scope" value="Eukaryota"/>
</dbReference>